<sequence>MEKFKIGDMVETTEGSMQHIPGTVVYLDQENEKYLVRFGGSQQMYYAEDEIVLWGT</sequence>
<name>A0ABT0XPV9_9BACI</name>
<dbReference type="EMBL" id="JAMQJY010000007">
    <property type="protein sequence ID" value="MCM2677943.1"/>
    <property type="molecule type" value="Genomic_DNA"/>
</dbReference>
<accession>A0ABT0XPV9</accession>
<evidence type="ECO:0000313" key="1">
    <source>
        <dbReference type="EMBL" id="MCM2677943.1"/>
    </source>
</evidence>
<comment type="caution">
    <text evidence="1">The sequence shown here is derived from an EMBL/GenBank/DDBJ whole genome shotgun (WGS) entry which is preliminary data.</text>
</comment>
<dbReference type="SUPFAM" id="SSF50104">
    <property type="entry name" value="Translation proteins SH3-like domain"/>
    <property type="match status" value="1"/>
</dbReference>
<dbReference type="Proteomes" id="UP001203665">
    <property type="component" value="Unassembled WGS sequence"/>
</dbReference>
<dbReference type="RefSeq" id="WP_251611737.1">
    <property type="nucleotide sequence ID" value="NZ_JAMQJY010000007.1"/>
</dbReference>
<organism evidence="1 2">
    <name type="scientific">Alkalicoccobacillus plakortidis</name>
    <dbReference type="NCBI Taxonomy" id="444060"/>
    <lineage>
        <taxon>Bacteria</taxon>
        <taxon>Bacillati</taxon>
        <taxon>Bacillota</taxon>
        <taxon>Bacilli</taxon>
        <taxon>Bacillales</taxon>
        <taxon>Bacillaceae</taxon>
        <taxon>Alkalicoccobacillus</taxon>
    </lineage>
</organism>
<reference evidence="1" key="1">
    <citation type="submission" date="2022-06" db="EMBL/GenBank/DDBJ databases">
        <title>Alkalicoccobacillus porphyridii sp. nov., isolated from a marine red alga, Porphyridium purpureum and reclassification of Shouchella plakortidis and Shouchella gibsonii as Alkalicoccobacillus plakortidis comb. nov. and Alkalicoccobacillus gibsonii comb. nov.</title>
        <authorList>
            <person name="Kim K.H."/>
            <person name="Lee J.K."/>
            <person name="Han D.M."/>
            <person name="Baek J.H."/>
            <person name="Jeon C.O."/>
        </authorList>
    </citation>
    <scope>NUCLEOTIDE SEQUENCE</scope>
    <source>
        <strain evidence="1">DSM 19153</strain>
    </source>
</reference>
<keyword evidence="2" id="KW-1185">Reference proteome</keyword>
<dbReference type="InterPro" id="IPR008991">
    <property type="entry name" value="Translation_prot_SH3-like_sf"/>
</dbReference>
<protein>
    <recommendedName>
        <fullName evidence="3">DUF5348 domain-containing protein</fullName>
    </recommendedName>
</protein>
<evidence type="ECO:0000313" key="2">
    <source>
        <dbReference type="Proteomes" id="UP001203665"/>
    </source>
</evidence>
<gene>
    <name evidence="1" type="ORF">NDM98_22705</name>
</gene>
<proteinExistence type="predicted"/>
<evidence type="ECO:0008006" key="3">
    <source>
        <dbReference type="Google" id="ProtNLM"/>
    </source>
</evidence>